<feature type="region of interest" description="Disordered" evidence="1">
    <location>
        <begin position="1"/>
        <end position="22"/>
    </location>
</feature>
<evidence type="ECO:0000313" key="3">
    <source>
        <dbReference type="Proteomes" id="UP000276133"/>
    </source>
</evidence>
<organism evidence="2 3">
    <name type="scientific">Brachionus plicatilis</name>
    <name type="common">Marine rotifer</name>
    <name type="synonym">Brachionus muelleri</name>
    <dbReference type="NCBI Taxonomy" id="10195"/>
    <lineage>
        <taxon>Eukaryota</taxon>
        <taxon>Metazoa</taxon>
        <taxon>Spiralia</taxon>
        <taxon>Gnathifera</taxon>
        <taxon>Rotifera</taxon>
        <taxon>Eurotatoria</taxon>
        <taxon>Monogononta</taxon>
        <taxon>Pseudotrocha</taxon>
        <taxon>Ploima</taxon>
        <taxon>Brachionidae</taxon>
        <taxon>Brachionus</taxon>
    </lineage>
</organism>
<keyword evidence="3" id="KW-1185">Reference proteome</keyword>
<gene>
    <name evidence="2" type="ORF">BpHYR1_018583</name>
</gene>
<dbReference type="Proteomes" id="UP000276133">
    <property type="component" value="Unassembled WGS sequence"/>
</dbReference>
<protein>
    <submittedName>
        <fullName evidence="2">Uncharacterized protein</fullName>
    </submittedName>
</protein>
<accession>A0A3M7QIM2</accession>
<proteinExistence type="predicted"/>
<comment type="caution">
    <text evidence="2">The sequence shown here is derived from an EMBL/GenBank/DDBJ whole genome shotgun (WGS) entry which is preliminary data.</text>
</comment>
<sequence>MKNLSELQHHSSRKFSKQKKKHCTILNKPTNRINRNLEQKTENKKLRKILWKRVVHAQIKVKQIMLANKQNDHAQHNKADKTI</sequence>
<evidence type="ECO:0000313" key="2">
    <source>
        <dbReference type="EMBL" id="RNA11129.1"/>
    </source>
</evidence>
<evidence type="ECO:0000256" key="1">
    <source>
        <dbReference type="SAM" id="MobiDB-lite"/>
    </source>
</evidence>
<name>A0A3M7QIM2_BRAPC</name>
<feature type="compositionally biased region" description="Basic residues" evidence="1">
    <location>
        <begin position="10"/>
        <end position="22"/>
    </location>
</feature>
<dbReference type="AlphaFoldDB" id="A0A3M7QIM2"/>
<dbReference type="EMBL" id="REGN01006040">
    <property type="protein sequence ID" value="RNA11129.1"/>
    <property type="molecule type" value="Genomic_DNA"/>
</dbReference>
<reference evidence="2 3" key="1">
    <citation type="journal article" date="2018" name="Sci. Rep.">
        <title>Genomic signatures of local adaptation to the degree of environmental predictability in rotifers.</title>
        <authorList>
            <person name="Franch-Gras L."/>
            <person name="Hahn C."/>
            <person name="Garcia-Roger E.M."/>
            <person name="Carmona M.J."/>
            <person name="Serra M."/>
            <person name="Gomez A."/>
        </authorList>
    </citation>
    <scope>NUCLEOTIDE SEQUENCE [LARGE SCALE GENOMIC DNA]</scope>
    <source>
        <strain evidence="2">HYR1</strain>
    </source>
</reference>